<proteinExistence type="predicted"/>
<dbReference type="EMBL" id="GGEC01059672">
    <property type="protein sequence ID" value="MBX40156.1"/>
    <property type="molecule type" value="Transcribed_RNA"/>
</dbReference>
<accession>A0A2P2NCF8</accession>
<sequence>MMIGEAPHLEEYI</sequence>
<organism evidence="1">
    <name type="scientific">Rhizophora mucronata</name>
    <name type="common">Asiatic mangrove</name>
    <dbReference type="NCBI Taxonomy" id="61149"/>
    <lineage>
        <taxon>Eukaryota</taxon>
        <taxon>Viridiplantae</taxon>
        <taxon>Streptophyta</taxon>
        <taxon>Embryophyta</taxon>
        <taxon>Tracheophyta</taxon>
        <taxon>Spermatophyta</taxon>
        <taxon>Magnoliopsida</taxon>
        <taxon>eudicotyledons</taxon>
        <taxon>Gunneridae</taxon>
        <taxon>Pentapetalae</taxon>
        <taxon>rosids</taxon>
        <taxon>fabids</taxon>
        <taxon>Malpighiales</taxon>
        <taxon>Rhizophoraceae</taxon>
        <taxon>Rhizophora</taxon>
    </lineage>
</organism>
<evidence type="ECO:0000313" key="1">
    <source>
        <dbReference type="EMBL" id="MBX40156.1"/>
    </source>
</evidence>
<name>A0A2P2NCF8_RHIMU</name>
<reference evidence="1" key="1">
    <citation type="submission" date="2018-02" db="EMBL/GenBank/DDBJ databases">
        <title>Rhizophora mucronata_Transcriptome.</title>
        <authorList>
            <person name="Meera S.P."/>
            <person name="Sreeshan A."/>
            <person name="Augustine A."/>
        </authorList>
    </citation>
    <scope>NUCLEOTIDE SEQUENCE</scope>
    <source>
        <tissue evidence="1">Leaf</tissue>
    </source>
</reference>
<protein>
    <submittedName>
        <fullName evidence="1">Uncharacterized protein</fullName>
    </submittedName>
</protein>